<dbReference type="AlphaFoldDB" id="A0A9D9DBT5"/>
<dbReference type="PANTHER" id="PTHR34597:SF1">
    <property type="entry name" value="HEME_HEMOPEXIN TRANSPORTER PROTEIN HUXB"/>
    <property type="match status" value="1"/>
</dbReference>
<dbReference type="InterPro" id="IPR005565">
    <property type="entry name" value="Hemolysn_activator_HlyB_C"/>
</dbReference>
<feature type="signal peptide" evidence="1">
    <location>
        <begin position="1"/>
        <end position="30"/>
    </location>
</feature>
<comment type="caution">
    <text evidence="3">The sequence shown here is derived from an EMBL/GenBank/DDBJ whole genome shotgun (WGS) entry which is preliminary data.</text>
</comment>
<evidence type="ECO:0000313" key="3">
    <source>
        <dbReference type="EMBL" id="MBO8416854.1"/>
    </source>
</evidence>
<feature type="domain" description="Haemolysin activator HlyB C-terminal" evidence="2">
    <location>
        <begin position="193"/>
        <end position="443"/>
    </location>
</feature>
<dbReference type="EMBL" id="JADINH010000216">
    <property type="protein sequence ID" value="MBO8416854.1"/>
    <property type="molecule type" value="Genomic_DNA"/>
</dbReference>
<gene>
    <name evidence="3" type="ORF">IAB19_10780</name>
</gene>
<dbReference type="InterPro" id="IPR051544">
    <property type="entry name" value="TPS_OM_transporter"/>
</dbReference>
<dbReference type="GO" id="GO:0008320">
    <property type="term" value="F:protein transmembrane transporter activity"/>
    <property type="evidence" value="ECO:0007669"/>
    <property type="project" value="TreeGrafter"/>
</dbReference>
<dbReference type="PANTHER" id="PTHR34597">
    <property type="entry name" value="SLR1661 PROTEIN"/>
    <property type="match status" value="1"/>
</dbReference>
<proteinExistence type="predicted"/>
<dbReference type="Gene3D" id="2.40.160.50">
    <property type="entry name" value="membrane protein fhac: a member of the omp85/tpsb transporter family"/>
    <property type="match status" value="1"/>
</dbReference>
<organism evidence="3 4">
    <name type="scientific">Candidatus Avisuccinivibrio stercorigallinarum</name>
    <dbReference type="NCBI Taxonomy" id="2840704"/>
    <lineage>
        <taxon>Bacteria</taxon>
        <taxon>Pseudomonadati</taxon>
        <taxon>Pseudomonadota</taxon>
        <taxon>Gammaproteobacteria</taxon>
        <taxon>Aeromonadales</taxon>
        <taxon>Succinivibrionaceae</taxon>
        <taxon>Succinivibrionaceae incertae sedis</taxon>
        <taxon>Candidatus Avisuccinivibrio</taxon>
    </lineage>
</organism>
<keyword evidence="1" id="KW-0732">Signal</keyword>
<reference evidence="3" key="1">
    <citation type="submission" date="2020-10" db="EMBL/GenBank/DDBJ databases">
        <authorList>
            <person name="Gilroy R."/>
        </authorList>
    </citation>
    <scope>NUCLEOTIDE SEQUENCE</scope>
    <source>
        <strain evidence="3">17213</strain>
    </source>
</reference>
<name>A0A9D9DBT5_9GAMM</name>
<reference evidence="3" key="2">
    <citation type="journal article" date="2021" name="PeerJ">
        <title>Extensive microbial diversity within the chicken gut microbiome revealed by metagenomics and culture.</title>
        <authorList>
            <person name="Gilroy R."/>
            <person name="Ravi A."/>
            <person name="Getino M."/>
            <person name="Pursley I."/>
            <person name="Horton D.L."/>
            <person name="Alikhan N.F."/>
            <person name="Baker D."/>
            <person name="Gharbi K."/>
            <person name="Hall N."/>
            <person name="Watson M."/>
            <person name="Adriaenssens E.M."/>
            <person name="Foster-Nyarko E."/>
            <person name="Jarju S."/>
            <person name="Secka A."/>
            <person name="Antonio M."/>
            <person name="Oren A."/>
            <person name="Chaudhuri R.R."/>
            <person name="La Ragione R."/>
            <person name="Hildebrand F."/>
            <person name="Pallen M.J."/>
        </authorList>
    </citation>
    <scope>NUCLEOTIDE SEQUENCE</scope>
    <source>
        <strain evidence="3">17213</strain>
    </source>
</reference>
<evidence type="ECO:0000313" key="4">
    <source>
        <dbReference type="Proteomes" id="UP000823631"/>
    </source>
</evidence>
<sequence>MHFDQLKHPLRQLCPLLTAAVLTLCASAYAAPDPQENQGRLPVMPRLADIEFYGQIKPDPGLEELTRHFLGQRTSIELIENLQREVSRYCQQQGFLNAQTLLPSGQNLSTGTLQLYLGNVLMGKTGIEDKDNVLNTSAEKRLFKFFEEQEGQPVNDVQYNNQLLKLLDLGMFHAEGMLQPPRYEPGVDGPIQDLTVHLTPTQKFGAVLFTDNQGIKSSGRYRFGGQAFWYSPTGNADAIGLLYARTDEGQNNFSLDYQIPVNSHPTLIGTRFCYTDYDLGYEYKDLGAEGSSWDWSLWLREPIYRTFEDKFYFEGGYRYRDITDEYTAFDLKFEKHTHALWLKLAEAGFKGSHDYTIAAQLTAGRLYNDDEWELYDEGWYKILFLQGSYGYQLNSHIRLGTDAQLQLSPDDIDSSEEFTPGGGRGVSGYDNNVLSGDSGGLIRIYPEYKPIASEDFVIRPNFKAGFAKNKDWERQEIYSVGLELAYQKKGFFAKVSFDAAVGSEPYDDLDKGKVWFEAGWRC</sequence>
<dbReference type="GO" id="GO:0046819">
    <property type="term" value="P:protein secretion by the type V secretion system"/>
    <property type="evidence" value="ECO:0007669"/>
    <property type="project" value="TreeGrafter"/>
</dbReference>
<feature type="chain" id="PRO_5038833862" evidence="1">
    <location>
        <begin position="31"/>
        <end position="522"/>
    </location>
</feature>
<evidence type="ECO:0000256" key="1">
    <source>
        <dbReference type="SAM" id="SignalP"/>
    </source>
</evidence>
<dbReference type="Proteomes" id="UP000823631">
    <property type="component" value="Unassembled WGS sequence"/>
</dbReference>
<evidence type="ECO:0000259" key="2">
    <source>
        <dbReference type="Pfam" id="PF03865"/>
    </source>
</evidence>
<protein>
    <submittedName>
        <fullName evidence="3">ShlB/FhaC/HecB family hemolysin secretion/activation protein</fullName>
    </submittedName>
</protein>
<accession>A0A9D9DBT5</accession>
<dbReference type="Pfam" id="PF03865">
    <property type="entry name" value="ShlB"/>
    <property type="match status" value="1"/>
</dbReference>
<dbReference type="GO" id="GO:0098046">
    <property type="term" value="C:type V protein secretion system complex"/>
    <property type="evidence" value="ECO:0007669"/>
    <property type="project" value="TreeGrafter"/>
</dbReference>